<keyword evidence="2" id="KW-1185">Reference proteome</keyword>
<sequence length="78" mass="9152">MYNFSDNIRIRTCDELSFLVNISNNTFFVLKTKTLKFLELKLNEGLTTNNLNIFDSNFISFIKELEKQNILEVNANEI</sequence>
<evidence type="ECO:0000313" key="1">
    <source>
        <dbReference type="EMBL" id="AIY83667.1"/>
    </source>
</evidence>
<reference evidence="1 2" key="1">
    <citation type="journal article" date="2015" name="Infect. Genet. Evol.">
        <title>Genomic sequences of six botulinum neurotoxin-producing strains representing three clostridial species illustrate the mobility and diversity of botulinum neurotoxin genes.</title>
        <authorList>
            <person name="Smith T.J."/>
            <person name="Hill K.K."/>
            <person name="Xie G."/>
            <person name="Foley B.T."/>
            <person name="Williamson C.H."/>
            <person name="Foster J.T."/>
            <person name="Johnson S.L."/>
            <person name="Chertkov O."/>
            <person name="Teshima H."/>
            <person name="Gibbons H.S."/>
            <person name="Johnsky L.A."/>
            <person name="Karavis M.A."/>
            <person name="Smith L.A."/>
        </authorList>
    </citation>
    <scope>NUCLEOTIDE SEQUENCE [LARGE SCALE GENOMIC DNA]</scope>
    <source>
        <strain evidence="1 2">Sullivan</strain>
    </source>
</reference>
<protein>
    <recommendedName>
        <fullName evidence="3">PqqD family protein</fullName>
    </recommendedName>
</protein>
<dbReference type="Proteomes" id="UP000030635">
    <property type="component" value="Chromosome"/>
</dbReference>
<dbReference type="KEGG" id="cbv:U729_1547"/>
<organism evidence="1 2">
    <name type="scientific">Clostridium baratii str. Sullivan</name>
    <dbReference type="NCBI Taxonomy" id="1415775"/>
    <lineage>
        <taxon>Bacteria</taxon>
        <taxon>Bacillati</taxon>
        <taxon>Bacillota</taxon>
        <taxon>Clostridia</taxon>
        <taxon>Eubacteriales</taxon>
        <taxon>Clostridiaceae</taxon>
        <taxon>Clostridium</taxon>
    </lineage>
</organism>
<evidence type="ECO:0008006" key="3">
    <source>
        <dbReference type="Google" id="ProtNLM"/>
    </source>
</evidence>
<evidence type="ECO:0000313" key="2">
    <source>
        <dbReference type="Proteomes" id="UP000030635"/>
    </source>
</evidence>
<gene>
    <name evidence="1" type="ORF">U729_1547</name>
</gene>
<dbReference type="AlphaFoldDB" id="A0A0A7FVM0"/>
<name>A0A0A7FVM0_9CLOT</name>
<accession>A0A0A7FVM0</accession>
<dbReference type="HOGENOM" id="CLU_2615696_0_0_9"/>
<proteinExistence type="predicted"/>
<dbReference type="EMBL" id="CP006905">
    <property type="protein sequence ID" value="AIY83667.1"/>
    <property type="molecule type" value="Genomic_DNA"/>
</dbReference>
<dbReference type="RefSeq" id="WP_039313274.1">
    <property type="nucleotide sequence ID" value="NZ_CP006905.1"/>
</dbReference>